<evidence type="ECO:0000313" key="3">
    <source>
        <dbReference type="Proteomes" id="UP001610444"/>
    </source>
</evidence>
<dbReference type="PANTHER" id="PTHR37540">
    <property type="entry name" value="TRANSCRIPTION FACTOR (ACR-2), PUTATIVE-RELATED-RELATED"/>
    <property type="match status" value="1"/>
</dbReference>
<feature type="region of interest" description="Disordered" evidence="1">
    <location>
        <begin position="70"/>
        <end position="91"/>
    </location>
</feature>
<reference evidence="2 3" key="1">
    <citation type="submission" date="2024-07" db="EMBL/GenBank/DDBJ databases">
        <title>Section-level genome sequencing and comparative genomics of Aspergillus sections Usti and Cavernicolus.</title>
        <authorList>
            <consortium name="Lawrence Berkeley National Laboratory"/>
            <person name="Nybo J.L."/>
            <person name="Vesth T.C."/>
            <person name="Theobald S."/>
            <person name="Frisvad J.C."/>
            <person name="Larsen T.O."/>
            <person name="Kjaerboelling I."/>
            <person name="Rothschild-Mancinelli K."/>
            <person name="Lyhne E.K."/>
            <person name="Kogle M.E."/>
            <person name="Barry K."/>
            <person name="Clum A."/>
            <person name="Na H."/>
            <person name="Ledsgaard L."/>
            <person name="Lin J."/>
            <person name="Lipzen A."/>
            <person name="Kuo A."/>
            <person name="Riley R."/>
            <person name="Mondo S."/>
            <person name="LaButti K."/>
            <person name="Haridas S."/>
            <person name="Pangalinan J."/>
            <person name="Salamov A.A."/>
            <person name="Simmons B.A."/>
            <person name="Magnuson J.K."/>
            <person name="Chen J."/>
            <person name="Drula E."/>
            <person name="Henrissat B."/>
            <person name="Wiebenga A."/>
            <person name="Lubbers R.J."/>
            <person name="Gomes A.C."/>
            <person name="Macurrencykelacurrency M.R."/>
            <person name="Stajich J."/>
            <person name="Grigoriev I.V."/>
            <person name="Mortensen U.H."/>
            <person name="De vries R.P."/>
            <person name="Baker S.E."/>
            <person name="Andersen M.R."/>
        </authorList>
    </citation>
    <scope>NUCLEOTIDE SEQUENCE [LARGE SCALE GENOMIC DNA]</scope>
    <source>
        <strain evidence="2 3">CBS 756.74</strain>
    </source>
</reference>
<evidence type="ECO:0000256" key="1">
    <source>
        <dbReference type="SAM" id="MobiDB-lite"/>
    </source>
</evidence>
<dbReference type="GeneID" id="98159452"/>
<dbReference type="Proteomes" id="UP001610444">
    <property type="component" value="Unassembled WGS sequence"/>
</dbReference>
<feature type="region of interest" description="Disordered" evidence="1">
    <location>
        <begin position="21"/>
        <end position="47"/>
    </location>
</feature>
<evidence type="ECO:0008006" key="4">
    <source>
        <dbReference type="Google" id="ProtNLM"/>
    </source>
</evidence>
<dbReference type="PANTHER" id="PTHR37540:SF5">
    <property type="entry name" value="TRANSCRIPTION FACTOR DOMAIN-CONTAINING PROTEIN"/>
    <property type="match status" value="1"/>
</dbReference>
<keyword evidence="3" id="KW-1185">Reference proteome</keyword>
<evidence type="ECO:0000313" key="2">
    <source>
        <dbReference type="EMBL" id="KAL2859418.1"/>
    </source>
</evidence>
<proteinExistence type="predicted"/>
<comment type="caution">
    <text evidence="2">The sequence shown here is derived from an EMBL/GenBank/DDBJ whole genome shotgun (WGS) entry which is preliminary data.</text>
</comment>
<sequence length="463" mass="51953">MSNQRASPPTHADLLFVHYDHDDPQNHSVSRTKASFAQKAHQRKKRLAGMERLKTSSLALRQRLPFAYDSASGSSRRKRGEKSKHGGSTPRHAPVVAIERLNDIWGPQSQLGQGFIDPFSTTAVSMSNFMNLYWHHYRHFILPLAYPLNSSPMGAWWWQQGLSEPVIHLTLLVSAAGHKVAMDTINNAPSQELQRSIGQFLSVQRDTIKRLNDLLHDPDVVAESTTLTVAALRAIEAISCNLDGVAVHTKGLNALIQIHGGLEHLDHQTLFQIYHLFLVLGHQLLSARYDTAMPAVFDSRTVSCLLNEPLRITLFIYLNMRIWNFQEYPIMQRLVNSLRDVLLCPCTKSTSASADPAHGPASAPTLTLARIKCSAPDVLLWILFIGAMAAQGHNGNTRAWFVHQLADLAAFLELREWKMAREALGGFFYTDQPGQPRGEELWKQVVSTVIDEYPIYEETFVLV</sequence>
<protein>
    <recommendedName>
        <fullName evidence="4">Fungal-specific transcription factor domain-containing protein</fullName>
    </recommendedName>
</protein>
<gene>
    <name evidence="2" type="ORF">BJX68DRAFT_261858</name>
</gene>
<organism evidence="2 3">
    <name type="scientific">Aspergillus pseudodeflectus</name>
    <dbReference type="NCBI Taxonomy" id="176178"/>
    <lineage>
        <taxon>Eukaryota</taxon>
        <taxon>Fungi</taxon>
        <taxon>Dikarya</taxon>
        <taxon>Ascomycota</taxon>
        <taxon>Pezizomycotina</taxon>
        <taxon>Eurotiomycetes</taxon>
        <taxon>Eurotiomycetidae</taxon>
        <taxon>Eurotiales</taxon>
        <taxon>Aspergillaceae</taxon>
        <taxon>Aspergillus</taxon>
        <taxon>Aspergillus subgen. Nidulantes</taxon>
    </lineage>
</organism>
<dbReference type="EMBL" id="JBFXLR010000003">
    <property type="protein sequence ID" value="KAL2859418.1"/>
    <property type="molecule type" value="Genomic_DNA"/>
</dbReference>
<dbReference type="RefSeq" id="XP_070904352.1">
    <property type="nucleotide sequence ID" value="XM_071044288.1"/>
</dbReference>
<accession>A0ABR4L4L0</accession>
<name>A0ABR4L4L0_9EURO</name>
<feature type="compositionally biased region" description="Polar residues" evidence="1">
    <location>
        <begin position="26"/>
        <end position="35"/>
    </location>
</feature>